<reference evidence="1 2" key="1">
    <citation type="journal article" date="2006" name="Science">
        <title>The genome of black cottonwood, Populus trichocarpa (Torr. &amp; Gray).</title>
        <authorList>
            <person name="Tuskan G.A."/>
            <person name="Difazio S."/>
            <person name="Jansson S."/>
            <person name="Bohlmann J."/>
            <person name="Grigoriev I."/>
            <person name="Hellsten U."/>
            <person name="Putnam N."/>
            <person name="Ralph S."/>
            <person name="Rombauts S."/>
            <person name="Salamov A."/>
            <person name="Schein J."/>
            <person name="Sterck L."/>
            <person name="Aerts A."/>
            <person name="Bhalerao R.R."/>
            <person name="Bhalerao R.P."/>
            <person name="Blaudez D."/>
            <person name="Boerjan W."/>
            <person name="Brun A."/>
            <person name="Brunner A."/>
            <person name="Busov V."/>
            <person name="Campbell M."/>
            <person name="Carlson J."/>
            <person name="Chalot M."/>
            <person name="Chapman J."/>
            <person name="Chen G.L."/>
            <person name="Cooper D."/>
            <person name="Coutinho P.M."/>
            <person name="Couturier J."/>
            <person name="Covert S."/>
            <person name="Cronk Q."/>
            <person name="Cunningham R."/>
            <person name="Davis J."/>
            <person name="Degroeve S."/>
            <person name="Dejardin A."/>
            <person name="Depamphilis C."/>
            <person name="Detter J."/>
            <person name="Dirks B."/>
            <person name="Dubchak I."/>
            <person name="Duplessis S."/>
            <person name="Ehlting J."/>
            <person name="Ellis B."/>
            <person name="Gendler K."/>
            <person name="Goodstein D."/>
            <person name="Gribskov M."/>
            <person name="Grimwood J."/>
            <person name="Groover A."/>
            <person name="Gunter L."/>
            <person name="Hamberger B."/>
            <person name="Heinze B."/>
            <person name="Helariutta Y."/>
            <person name="Henrissat B."/>
            <person name="Holligan D."/>
            <person name="Holt R."/>
            <person name="Huang W."/>
            <person name="Islam-Faridi N."/>
            <person name="Jones S."/>
            <person name="Jones-Rhoades M."/>
            <person name="Jorgensen R."/>
            <person name="Joshi C."/>
            <person name="Kangasjarvi J."/>
            <person name="Karlsson J."/>
            <person name="Kelleher C."/>
            <person name="Kirkpatrick R."/>
            <person name="Kirst M."/>
            <person name="Kohler A."/>
            <person name="Kalluri U."/>
            <person name="Larimer F."/>
            <person name="Leebens-Mack J."/>
            <person name="Leple J.C."/>
            <person name="Locascio P."/>
            <person name="Lou Y."/>
            <person name="Lucas S."/>
            <person name="Martin F."/>
            <person name="Montanini B."/>
            <person name="Napoli C."/>
            <person name="Nelson D.R."/>
            <person name="Nelson C."/>
            <person name="Nieminen K."/>
            <person name="Nilsson O."/>
            <person name="Pereda V."/>
            <person name="Peter G."/>
            <person name="Philippe R."/>
            <person name="Pilate G."/>
            <person name="Poliakov A."/>
            <person name="Razumovskaya J."/>
            <person name="Richardson P."/>
            <person name="Rinaldi C."/>
            <person name="Ritland K."/>
            <person name="Rouze P."/>
            <person name="Ryaboy D."/>
            <person name="Schmutz J."/>
            <person name="Schrader J."/>
            <person name="Segerman B."/>
            <person name="Shin H."/>
            <person name="Siddiqui A."/>
            <person name="Sterky F."/>
            <person name="Terry A."/>
            <person name="Tsai C.J."/>
            <person name="Uberbacher E."/>
            <person name="Unneberg P."/>
            <person name="Vahala J."/>
            <person name="Wall K."/>
            <person name="Wessler S."/>
            <person name="Yang G."/>
            <person name="Yin T."/>
            <person name="Douglas C."/>
            <person name="Marra M."/>
            <person name="Sandberg G."/>
            <person name="Van de Peer Y."/>
            <person name="Rokhsar D."/>
        </authorList>
    </citation>
    <scope>NUCLEOTIDE SEQUENCE [LARGE SCALE GENOMIC DNA]</scope>
    <source>
        <strain evidence="2">cv. Nisqually</strain>
    </source>
</reference>
<dbReference type="HOGENOM" id="CLU_2780592_0_0_1"/>
<accession>U5G4Y4</accession>
<gene>
    <name evidence="1" type="ORF">POPTR_008G053400</name>
</gene>
<dbReference type="Proteomes" id="UP000006729">
    <property type="component" value="Chromosome 8"/>
</dbReference>
<protein>
    <submittedName>
        <fullName evidence="1">Uncharacterized protein</fullName>
    </submittedName>
</protein>
<dbReference type="InParanoid" id="U5G4Y4"/>
<organism evidence="1 2">
    <name type="scientific">Populus trichocarpa</name>
    <name type="common">Western balsam poplar</name>
    <name type="synonym">Populus balsamifera subsp. trichocarpa</name>
    <dbReference type="NCBI Taxonomy" id="3694"/>
    <lineage>
        <taxon>Eukaryota</taxon>
        <taxon>Viridiplantae</taxon>
        <taxon>Streptophyta</taxon>
        <taxon>Embryophyta</taxon>
        <taxon>Tracheophyta</taxon>
        <taxon>Spermatophyta</taxon>
        <taxon>Magnoliopsida</taxon>
        <taxon>eudicotyledons</taxon>
        <taxon>Gunneridae</taxon>
        <taxon>Pentapetalae</taxon>
        <taxon>rosids</taxon>
        <taxon>fabids</taxon>
        <taxon>Malpighiales</taxon>
        <taxon>Salicaceae</taxon>
        <taxon>Saliceae</taxon>
        <taxon>Populus</taxon>
    </lineage>
</organism>
<dbReference type="AlphaFoldDB" id="U5G4Y4"/>
<proteinExistence type="predicted"/>
<evidence type="ECO:0000313" key="1">
    <source>
        <dbReference type="EMBL" id="PNT22890.1"/>
    </source>
</evidence>
<sequence length="69" mass="7956">MKCVRDSFRLDKGKLSNIQLNDLHTTQNCIVVKRAKPTKRNKKGHLLDLSWFSLRIVIALPSMHISFPP</sequence>
<keyword evidence="2" id="KW-1185">Reference proteome</keyword>
<name>U5G4Y4_POPTR</name>
<dbReference type="EMBL" id="CM009297">
    <property type="protein sequence ID" value="PNT22890.1"/>
    <property type="molecule type" value="Genomic_DNA"/>
</dbReference>
<evidence type="ECO:0000313" key="2">
    <source>
        <dbReference type="Proteomes" id="UP000006729"/>
    </source>
</evidence>